<comment type="caution">
    <text evidence="2">The sequence shown here is derived from an EMBL/GenBank/DDBJ whole genome shotgun (WGS) entry which is preliminary data.</text>
</comment>
<dbReference type="Proteomes" id="UP000777784">
    <property type="component" value="Unassembled WGS sequence"/>
</dbReference>
<keyword evidence="1" id="KW-0732">Signal</keyword>
<feature type="chain" id="PRO_5038141741" evidence="1">
    <location>
        <begin position="20"/>
        <end position="232"/>
    </location>
</feature>
<feature type="signal peptide" evidence="1">
    <location>
        <begin position="1"/>
        <end position="19"/>
    </location>
</feature>
<reference evidence="2" key="1">
    <citation type="submission" date="2021-05" db="EMBL/GenBank/DDBJ databases">
        <title>Energy efficiency and biological interactions define the core microbiome of deep oligotrophic groundwater.</title>
        <authorList>
            <person name="Mehrshad M."/>
            <person name="Lopez-Fernandez M."/>
            <person name="Bell E."/>
            <person name="Bernier-Latmani R."/>
            <person name="Bertilsson S."/>
            <person name="Dopson M."/>
        </authorList>
    </citation>
    <scope>NUCLEOTIDE SEQUENCE</scope>
    <source>
        <strain evidence="2">Modern_marine.mb.64</strain>
    </source>
</reference>
<name>A0A948RYZ0_UNCEI</name>
<evidence type="ECO:0000313" key="3">
    <source>
        <dbReference type="Proteomes" id="UP000777784"/>
    </source>
</evidence>
<evidence type="ECO:0000256" key="1">
    <source>
        <dbReference type="SAM" id="SignalP"/>
    </source>
</evidence>
<sequence>MRILLILIILILQPALDLAAAPPRTYTSSPSHLLGGERLDDELIYHHNDTFEEAFSGCCGWTQRPYFGAWGEAYDLGPGTIQCAVYWITTTLNQYQGELADCYIWEGGIDTATGNILALVPGVAFENIPIWPEIGRNDVEFNLHVEGEVTVGYWGVWPDAPHGFYCAVDMDGPGGHPLCNVAPSLTEESGWQDPHDYFYPEQPIQSMGIGLTFSADLNPALFHTWGAIKALR</sequence>
<proteinExistence type="predicted"/>
<accession>A0A948RYZ0</accession>
<protein>
    <submittedName>
        <fullName evidence="2">Uncharacterized protein</fullName>
    </submittedName>
</protein>
<organism evidence="2 3">
    <name type="scientific">Eiseniibacteriota bacterium</name>
    <dbReference type="NCBI Taxonomy" id="2212470"/>
    <lineage>
        <taxon>Bacteria</taxon>
        <taxon>Candidatus Eiseniibacteriota</taxon>
    </lineage>
</organism>
<evidence type="ECO:0000313" key="2">
    <source>
        <dbReference type="EMBL" id="MBU2692551.1"/>
    </source>
</evidence>
<dbReference type="EMBL" id="JAHJDP010000095">
    <property type="protein sequence ID" value="MBU2692551.1"/>
    <property type="molecule type" value="Genomic_DNA"/>
</dbReference>
<dbReference type="AlphaFoldDB" id="A0A948RYZ0"/>
<gene>
    <name evidence="2" type="ORF">KJ970_16675</name>
</gene>